<protein>
    <submittedName>
        <fullName evidence="1">Uncharacterized protein</fullName>
    </submittedName>
</protein>
<dbReference type="AlphaFoldDB" id="A0A426XRD0"/>
<dbReference type="EMBL" id="AMZH03018106">
    <property type="protein sequence ID" value="RRT42056.1"/>
    <property type="molecule type" value="Genomic_DNA"/>
</dbReference>
<proteinExistence type="predicted"/>
<dbReference type="Proteomes" id="UP000287651">
    <property type="component" value="Unassembled WGS sequence"/>
</dbReference>
<evidence type="ECO:0000313" key="1">
    <source>
        <dbReference type="EMBL" id="RRT42056.1"/>
    </source>
</evidence>
<evidence type="ECO:0000313" key="2">
    <source>
        <dbReference type="Proteomes" id="UP000287651"/>
    </source>
</evidence>
<name>A0A426XRD0_ENSVE</name>
<accession>A0A426XRD0</accession>
<gene>
    <name evidence="1" type="ORF">B296_00057376</name>
</gene>
<reference evidence="1 2" key="1">
    <citation type="journal article" date="2014" name="Agronomy (Basel)">
        <title>A Draft Genome Sequence for Ensete ventricosum, the Drought-Tolerant Tree Against Hunger.</title>
        <authorList>
            <person name="Harrison J."/>
            <person name="Moore K.A."/>
            <person name="Paszkiewicz K."/>
            <person name="Jones T."/>
            <person name="Grant M."/>
            <person name="Ambacheew D."/>
            <person name="Muzemil S."/>
            <person name="Studholme D.J."/>
        </authorList>
    </citation>
    <scope>NUCLEOTIDE SEQUENCE [LARGE SCALE GENOMIC DNA]</scope>
</reference>
<comment type="caution">
    <text evidence="1">The sequence shown here is derived from an EMBL/GenBank/DDBJ whole genome shotgun (WGS) entry which is preliminary data.</text>
</comment>
<organism evidence="1 2">
    <name type="scientific">Ensete ventricosum</name>
    <name type="common">Abyssinian banana</name>
    <name type="synonym">Musa ensete</name>
    <dbReference type="NCBI Taxonomy" id="4639"/>
    <lineage>
        <taxon>Eukaryota</taxon>
        <taxon>Viridiplantae</taxon>
        <taxon>Streptophyta</taxon>
        <taxon>Embryophyta</taxon>
        <taxon>Tracheophyta</taxon>
        <taxon>Spermatophyta</taxon>
        <taxon>Magnoliopsida</taxon>
        <taxon>Liliopsida</taxon>
        <taxon>Zingiberales</taxon>
        <taxon>Musaceae</taxon>
        <taxon>Ensete</taxon>
    </lineage>
</organism>
<sequence>MASMSSSWETFFLLSLRALLSSALAVFRSVFSFPLPGFFVFFPILEQSPPFSLRRSRTIVLYRRAIVGGALASAYSKVNLCKPKPGRRKPNPSHCCRLVVTVRLGHYAA</sequence>